<organism evidence="4 5">
    <name type="scientific">Amphiplicatus metriothermophilus</name>
    <dbReference type="NCBI Taxonomy" id="1519374"/>
    <lineage>
        <taxon>Bacteria</taxon>
        <taxon>Pseudomonadati</taxon>
        <taxon>Pseudomonadota</taxon>
        <taxon>Alphaproteobacteria</taxon>
        <taxon>Parvularculales</taxon>
        <taxon>Parvularculaceae</taxon>
        <taxon>Amphiplicatus</taxon>
    </lineage>
</organism>
<keyword evidence="5" id="KW-1185">Reference proteome</keyword>
<sequence length="134" mass="14298">MSKLVLSAMLAIAALGLARAAAENAAAQPERALFIFAYSPGPAWVEGKPMREQNLLPHGRYIRSLLDEGRIFAAGGYADADGGVALVWAQDRAEAERLLAADPAIVEGVFTAEIRAWAPRFVSGETLQPIIAPR</sequence>
<dbReference type="RefSeq" id="WP_089410657.1">
    <property type="nucleotide sequence ID" value="NZ_FZQA01000001.1"/>
</dbReference>
<dbReference type="OrthoDB" id="7597184at2"/>
<dbReference type="InterPro" id="IPR005545">
    <property type="entry name" value="YCII"/>
</dbReference>
<dbReference type="EMBL" id="FZQA01000001">
    <property type="protein sequence ID" value="SNT67629.1"/>
    <property type="molecule type" value="Genomic_DNA"/>
</dbReference>
<dbReference type="Gene3D" id="3.30.70.1060">
    <property type="entry name" value="Dimeric alpha+beta barrel"/>
    <property type="match status" value="1"/>
</dbReference>
<evidence type="ECO:0000313" key="5">
    <source>
        <dbReference type="Proteomes" id="UP000198346"/>
    </source>
</evidence>
<name>A0A239PJX6_9PROT</name>
<dbReference type="AlphaFoldDB" id="A0A239PJX6"/>
<dbReference type="Pfam" id="PF03795">
    <property type="entry name" value="YCII"/>
    <property type="match status" value="1"/>
</dbReference>
<evidence type="ECO:0000259" key="3">
    <source>
        <dbReference type="Pfam" id="PF03795"/>
    </source>
</evidence>
<proteinExistence type="inferred from homology"/>
<feature type="domain" description="YCII-related" evidence="3">
    <location>
        <begin position="50"/>
        <end position="115"/>
    </location>
</feature>
<protein>
    <submittedName>
        <fullName evidence="4">Uncharacterized conserved protein YciI, contains a putative active-site phosphohistidine</fullName>
    </submittedName>
</protein>
<dbReference type="SUPFAM" id="SSF54909">
    <property type="entry name" value="Dimeric alpha+beta barrel"/>
    <property type="match status" value="1"/>
</dbReference>
<reference evidence="4 5" key="1">
    <citation type="submission" date="2017-07" db="EMBL/GenBank/DDBJ databases">
        <authorList>
            <person name="Sun Z.S."/>
            <person name="Albrecht U."/>
            <person name="Echele G."/>
            <person name="Lee C.C."/>
        </authorList>
    </citation>
    <scope>NUCLEOTIDE SEQUENCE [LARGE SCALE GENOMIC DNA]</scope>
    <source>
        <strain evidence="4 5">CGMCC 1.12710</strain>
    </source>
</reference>
<comment type="similarity">
    <text evidence="1">Belongs to the YciI family.</text>
</comment>
<keyword evidence="2" id="KW-0732">Signal</keyword>
<dbReference type="InterPro" id="IPR011008">
    <property type="entry name" value="Dimeric_a/b-barrel"/>
</dbReference>
<evidence type="ECO:0000256" key="1">
    <source>
        <dbReference type="ARBA" id="ARBA00007689"/>
    </source>
</evidence>
<feature type="chain" id="PRO_5012127823" evidence="2">
    <location>
        <begin position="21"/>
        <end position="134"/>
    </location>
</feature>
<evidence type="ECO:0000256" key="2">
    <source>
        <dbReference type="SAM" id="SignalP"/>
    </source>
</evidence>
<feature type="signal peptide" evidence="2">
    <location>
        <begin position="1"/>
        <end position="20"/>
    </location>
</feature>
<accession>A0A239PJX6</accession>
<evidence type="ECO:0000313" key="4">
    <source>
        <dbReference type="EMBL" id="SNT67629.1"/>
    </source>
</evidence>
<dbReference type="Proteomes" id="UP000198346">
    <property type="component" value="Unassembled WGS sequence"/>
</dbReference>
<gene>
    <name evidence="4" type="ORF">SAMN06297382_0121</name>
</gene>